<dbReference type="EMBL" id="CP003379">
    <property type="protein sequence ID" value="AFL89132.1"/>
    <property type="molecule type" value="Genomic_DNA"/>
</dbReference>
<evidence type="ECO:0000313" key="5">
    <source>
        <dbReference type="Proteomes" id="UP000006056"/>
    </source>
</evidence>
<dbReference type="PATRIC" id="fig|926566.3.peg.2887"/>
<name>I3ZIR4_TERRK</name>
<keyword evidence="5" id="KW-1185">Reference proteome</keyword>
<organism evidence="4 5">
    <name type="scientific">Terriglobus roseus (strain DSM 18391 / NRRL B-41598 / KBS 63)</name>
    <dbReference type="NCBI Taxonomy" id="926566"/>
    <lineage>
        <taxon>Bacteria</taxon>
        <taxon>Pseudomonadati</taxon>
        <taxon>Acidobacteriota</taxon>
        <taxon>Terriglobia</taxon>
        <taxon>Terriglobales</taxon>
        <taxon>Acidobacteriaceae</taxon>
        <taxon>Terriglobus</taxon>
    </lineage>
</organism>
<dbReference type="PANTHER" id="PTHR43489:SF3">
    <property type="entry name" value="XYLOSE ISOMERASE DOMAIN PROTEIN TIM BARREL"/>
    <property type="match status" value="1"/>
</dbReference>
<dbReference type="KEGG" id="trs:Terro_2897"/>
<dbReference type="PROSITE" id="PS51318">
    <property type="entry name" value="TAT"/>
    <property type="match status" value="1"/>
</dbReference>
<evidence type="ECO:0000313" key="4">
    <source>
        <dbReference type="EMBL" id="AFL89132.1"/>
    </source>
</evidence>
<dbReference type="RefSeq" id="WP_014786396.1">
    <property type="nucleotide sequence ID" value="NC_018014.1"/>
</dbReference>
<dbReference type="Gene3D" id="3.20.20.150">
    <property type="entry name" value="Divalent-metal-dependent TIM barrel enzymes"/>
    <property type="match status" value="1"/>
</dbReference>
<dbReference type="Proteomes" id="UP000006056">
    <property type="component" value="Chromosome"/>
</dbReference>
<proteinExistence type="predicted"/>
<dbReference type="InterPro" id="IPR036237">
    <property type="entry name" value="Xyl_isomerase-like_sf"/>
</dbReference>
<keyword evidence="1 4" id="KW-0413">Isomerase</keyword>
<dbReference type="STRING" id="926566.Terro_2897"/>
<dbReference type="OrthoDB" id="9786584at2"/>
<keyword evidence="4" id="KW-0670">Pyruvate</keyword>
<dbReference type="PANTHER" id="PTHR43489">
    <property type="entry name" value="ISOMERASE"/>
    <property type="match status" value="1"/>
</dbReference>
<feature type="chain" id="PRO_5003684713" evidence="2">
    <location>
        <begin position="21"/>
        <end position="294"/>
    </location>
</feature>
<feature type="domain" description="Xylose isomerase-like TIM barrel" evidence="3">
    <location>
        <begin position="87"/>
        <end position="277"/>
    </location>
</feature>
<keyword evidence="2" id="KW-0732">Signal</keyword>
<dbReference type="SUPFAM" id="SSF51658">
    <property type="entry name" value="Xylose isomerase-like"/>
    <property type="match status" value="1"/>
</dbReference>
<protein>
    <submittedName>
        <fullName evidence="4">Hydroxypyruvate isomerase</fullName>
    </submittedName>
</protein>
<dbReference type="eggNOG" id="COG3622">
    <property type="taxonomic scope" value="Bacteria"/>
</dbReference>
<dbReference type="HOGENOM" id="CLU_050006_3_0_0"/>
<evidence type="ECO:0000259" key="3">
    <source>
        <dbReference type="Pfam" id="PF01261"/>
    </source>
</evidence>
<accession>I3ZIR4</accession>
<dbReference type="AlphaFoldDB" id="I3ZIR4"/>
<gene>
    <name evidence="4" type="ordered locus">Terro_2897</name>
</gene>
<dbReference type="InterPro" id="IPR050417">
    <property type="entry name" value="Sugar_Epim/Isomerase"/>
</dbReference>
<reference evidence="4 5" key="1">
    <citation type="submission" date="2012-06" db="EMBL/GenBank/DDBJ databases">
        <title>Complete genome of Terriglobus roseus DSM 18391.</title>
        <authorList>
            <consortium name="US DOE Joint Genome Institute (JGI-PGF)"/>
            <person name="Lucas S."/>
            <person name="Copeland A."/>
            <person name="Lapidus A."/>
            <person name="Glavina del Rio T."/>
            <person name="Dalin E."/>
            <person name="Tice H."/>
            <person name="Bruce D."/>
            <person name="Goodwin L."/>
            <person name="Pitluck S."/>
            <person name="Peters L."/>
            <person name="Mikhailova N."/>
            <person name="Munk A.C.C."/>
            <person name="Kyrpides N."/>
            <person name="Mavromatis K."/>
            <person name="Ivanova N."/>
            <person name="Brettin T."/>
            <person name="Detter J.C."/>
            <person name="Han C."/>
            <person name="Larimer F."/>
            <person name="Land M."/>
            <person name="Hauser L."/>
            <person name="Markowitz V."/>
            <person name="Cheng J.-F."/>
            <person name="Hugenholtz P."/>
            <person name="Woyke T."/>
            <person name="Wu D."/>
            <person name="Brambilla E."/>
            <person name="Klenk H.-P."/>
            <person name="Eisen J.A."/>
        </authorList>
    </citation>
    <scope>NUCLEOTIDE SEQUENCE [LARGE SCALE GENOMIC DNA]</scope>
    <source>
        <strain evidence="5">DSM 18391 / NRRL B-41598 / KBS 63</strain>
    </source>
</reference>
<dbReference type="GO" id="GO:0016853">
    <property type="term" value="F:isomerase activity"/>
    <property type="evidence" value="ECO:0007669"/>
    <property type="project" value="UniProtKB-KW"/>
</dbReference>
<sequence>MPTISRRAMLQRSLAGAAFAASPALLPGQKQDAAESGAPLARKGRIKQSVCKGPYPELSVDELCRYGAHIGLKAIDLLQPEDFETPKKYGLTCAMGYAGAGTIKDGLNNPANHASIEAALRKTLPAAVKAGVPNLITFSGNRNGMSDEEGAKNTIVGLNRMKRMMEDAGVTLCIELLNSKVNHKDYMADHTEWGVQVLKEVGSSHVKLLYDIYHMQIMEGDLINTIQKNIAYIGHFHTGGVPGRNDLNDNQEVQWDGVMRGIAATGFQGYVAHEFKPLGDPRAALLQAVNRCDV</sequence>
<evidence type="ECO:0000256" key="2">
    <source>
        <dbReference type="SAM" id="SignalP"/>
    </source>
</evidence>
<dbReference type="InterPro" id="IPR013022">
    <property type="entry name" value="Xyl_isomerase-like_TIM-brl"/>
</dbReference>
<dbReference type="InterPro" id="IPR006311">
    <property type="entry name" value="TAT_signal"/>
</dbReference>
<feature type="signal peptide" evidence="2">
    <location>
        <begin position="1"/>
        <end position="20"/>
    </location>
</feature>
<dbReference type="Pfam" id="PF01261">
    <property type="entry name" value="AP_endonuc_2"/>
    <property type="match status" value="1"/>
</dbReference>
<evidence type="ECO:0000256" key="1">
    <source>
        <dbReference type="ARBA" id="ARBA00023235"/>
    </source>
</evidence>